<comment type="similarity">
    <text evidence="3 11 13">Belongs to the peptidase S33 family.</text>
</comment>
<dbReference type="NCBIfam" id="TIGR01249">
    <property type="entry name" value="pro_imino_pep_1"/>
    <property type="match status" value="1"/>
</dbReference>
<dbReference type="PRINTS" id="PR00793">
    <property type="entry name" value="PROAMNOPTASE"/>
</dbReference>
<evidence type="ECO:0000313" key="15">
    <source>
        <dbReference type="EMBL" id="AHE99780.1"/>
    </source>
</evidence>
<feature type="domain" description="AB hydrolase-1" evidence="14">
    <location>
        <begin position="38"/>
        <end position="295"/>
    </location>
</feature>
<proteinExistence type="inferred from homology"/>
<evidence type="ECO:0000256" key="11">
    <source>
        <dbReference type="PIRNR" id="PIRNR006431"/>
    </source>
</evidence>
<protein>
    <recommendedName>
        <fullName evidence="5 11">Proline iminopeptidase</fullName>
        <shortName evidence="11">PIP</shortName>
        <ecNumber evidence="4 11">3.4.11.5</ecNumber>
    </recommendedName>
    <alternativeName>
        <fullName evidence="10 11">Prolyl aminopeptidase</fullName>
    </alternativeName>
</protein>
<dbReference type="GO" id="GO:0004177">
    <property type="term" value="F:aminopeptidase activity"/>
    <property type="evidence" value="ECO:0007669"/>
    <property type="project" value="UniProtKB-UniRule"/>
</dbReference>
<dbReference type="GO" id="GO:0005737">
    <property type="term" value="C:cytoplasm"/>
    <property type="evidence" value="ECO:0007669"/>
    <property type="project" value="UniProtKB-SubCell"/>
</dbReference>
<dbReference type="EMBL" id="CP007029">
    <property type="protein sequence ID" value="AHE99780.1"/>
    <property type="molecule type" value="Genomic_DNA"/>
</dbReference>
<evidence type="ECO:0000313" key="16">
    <source>
        <dbReference type="Proteomes" id="UP000005289"/>
    </source>
</evidence>
<evidence type="ECO:0000259" key="14">
    <source>
        <dbReference type="Pfam" id="PF00561"/>
    </source>
</evidence>
<dbReference type="Proteomes" id="UP000005289">
    <property type="component" value="Chromosome"/>
</dbReference>
<dbReference type="AlphaFoldDB" id="W0DSF2"/>
<feature type="active site" description="Nucleophile" evidence="12">
    <location>
        <position position="110"/>
    </location>
</feature>
<dbReference type="InterPro" id="IPR000073">
    <property type="entry name" value="AB_hydrolase_1"/>
</dbReference>
<organism evidence="15 16">
    <name type="scientific">Thioalkalivibrio paradoxus ARh 1</name>
    <dbReference type="NCBI Taxonomy" id="713585"/>
    <lineage>
        <taxon>Bacteria</taxon>
        <taxon>Pseudomonadati</taxon>
        <taxon>Pseudomonadota</taxon>
        <taxon>Gammaproteobacteria</taxon>
        <taxon>Chromatiales</taxon>
        <taxon>Ectothiorhodospiraceae</taxon>
        <taxon>Thioalkalivibrio</taxon>
    </lineage>
</organism>
<reference evidence="15 16" key="1">
    <citation type="submission" date="2013-12" db="EMBL/GenBank/DDBJ databases">
        <authorList>
            <consortium name="DOE Joint Genome Institute"/>
            <person name="Muyzer G."/>
            <person name="Huntemann M."/>
            <person name="Han J."/>
            <person name="Chen A."/>
            <person name="Kyrpides N."/>
            <person name="Mavromatis K."/>
            <person name="Markowitz V."/>
            <person name="Palaniappan K."/>
            <person name="Ivanova N."/>
            <person name="Schaumberg A."/>
            <person name="Pati A."/>
            <person name="Liolios K."/>
            <person name="Nordberg H.P."/>
            <person name="Cantor M.N."/>
            <person name="Hua S.X."/>
            <person name="Woyke T."/>
        </authorList>
    </citation>
    <scope>NUCLEOTIDE SEQUENCE [LARGE SCALE GENOMIC DNA]</scope>
    <source>
        <strain evidence="15 16">ARh 1</strain>
    </source>
</reference>
<comment type="catalytic activity">
    <reaction evidence="1 11 13">
        <text>Release of N-terminal proline from a peptide.</text>
        <dbReference type="EC" id="3.4.11.5"/>
    </reaction>
</comment>
<dbReference type="HOGENOM" id="CLU_043739_2_2_6"/>
<dbReference type="KEGG" id="tti:THITH_17440"/>
<evidence type="ECO:0000256" key="10">
    <source>
        <dbReference type="ARBA" id="ARBA00029605"/>
    </source>
</evidence>
<dbReference type="PRINTS" id="PR00111">
    <property type="entry name" value="ABHYDROLASE"/>
</dbReference>
<gene>
    <name evidence="15" type="ORF">THITH_17440</name>
</gene>
<name>W0DSF2_9GAMM</name>
<comment type="subcellular location">
    <subcellularLocation>
        <location evidence="2 11">Cytoplasm</location>
    </subcellularLocation>
</comment>
<keyword evidence="7 11" id="KW-0963">Cytoplasm</keyword>
<dbReference type="InterPro" id="IPR002410">
    <property type="entry name" value="Peptidase_S33"/>
</dbReference>
<dbReference type="RefSeq" id="WP_006746606.1">
    <property type="nucleotide sequence ID" value="NZ_CP007029.1"/>
</dbReference>
<evidence type="ECO:0000256" key="4">
    <source>
        <dbReference type="ARBA" id="ARBA00012568"/>
    </source>
</evidence>
<evidence type="ECO:0000256" key="8">
    <source>
        <dbReference type="ARBA" id="ARBA00022670"/>
    </source>
</evidence>
<keyword evidence="8 11" id="KW-0645">Protease</keyword>
<keyword evidence="6 11" id="KW-0031">Aminopeptidase</keyword>
<sequence>MAPFYPAIEPNRTGRLDVGDGHRLYWEECGRPDGIPAVFLHGGPGSGCEPWHRRFFDPERYRIVLFDQRGSGRSTPHASLDANTTPHLVADIERLRVALGIERWLVFGGSWGSTLGLAYAESHPDRVLGLILRGIFLCRPRDIAWFYQSGADRLFPEAWADYLEPIPEAERGDLVAAYHRRLTDADPAVRERAAQAWSVWEGRCSCLQPNPDVLAHFAAPAVAVSLARIECHYFINGSFLAPDQLLRDAGRLARIPGMIVHGRYDVVCPVEQAVALHRAWPAAKLQIVPDAGHSAAEPGIAERLVAATDDFAARLA</sequence>
<dbReference type="InterPro" id="IPR005944">
    <property type="entry name" value="Pro_iminopeptidase"/>
</dbReference>
<dbReference type="OrthoDB" id="9796770at2"/>
<evidence type="ECO:0000256" key="12">
    <source>
        <dbReference type="PIRSR" id="PIRSR006431-1"/>
    </source>
</evidence>
<dbReference type="Gene3D" id="3.40.50.1820">
    <property type="entry name" value="alpha/beta hydrolase"/>
    <property type="match status" value="1"/>
</dbReference>
<keyword evidence="16" id="KW-1185">Reference proteome</keyword>
<dbReference type="PANTHER" id="PTHR43722:SF1">
    <property type="entry name" value="PROLINE IMINOPEPTIDASE"/>
    <property type="match status" value="1"/>
</dbReference>
<evidence type="ECO:0000256" key="5">
    <source>
        <dbReference type="ARBA" id="ARBA00021843"/>
    </source>
</evidence>
<feature type="active site" evidence="12">
    <location>
        <position position="265"/>
    </location>
</feature>
<evidence type="ECO:0000256" key="6">
    <source>
        <dbReference type="ARBA" id="ARBA00022438"/>
    </source>
</evidence>
<evidence type="ECO:0000256" key="2">
    <source>
        <dbReference type="ARBA" id="ARBA00004496"/>
    </source>
</evidence>
<evidence type="ECO:0000256" key="9">
    <source>
        <dbReference type="ARBA" id="ARBA00022801"/>
    </source>
</evidence>
<evidence type="ECO:0000256" key="13">
    <source>
        <dbReference type="RuleBase" id="RU003421"/>
    </source>
</evidence>
<dbReference type="InterPro" id="IPR029058">
    <property type="entry name" value="AB_hydrolase_fold"/>
</dbReference>
<dbReference type="SUPFAM" id="SSF53474">
    <property type="entry name" value="alpha/beta-Hydrolases"/>
    <property type="match status" value="1"/>
</dbReference>
<evidence type="ECO:0000256" key="3">
    <source>
        <dbReference type="ARBA" id="ARBA00010088"/>
    </source>
</evidence>
<evidence type="ECO:0000256" key="1">
    <source>
        <dbReference type="ARBA" id="ARBA00001585"/>
    </source>
</evidence>
<dbReference type="PANTHER" id="PTHR43722">
    <property type="entry name" value="PROLINE IMINOPEPTIDASE"/>
    <property type="match status" value="1"/>
</dbReference>
<feature type="active site" description="Proton donor" evidence="12">
    <location>
        <position position="293"/>
    </location>
</feature>
<dbReference type="GO" id="GO:0006508">
    <property type="term" value="P:proteolysis"/>
    <property type="evidence" value="ECO:0007669"/>
    <property type="project" value="UniProtKB-KW"/>
</dbReference>
<keyword evidence="9 11" id="KW-0378">Hydrolase</keyword>
<evidence type="ECO:0000256" key="7">
    <source>
        <dbReference type="ARBA" id="ARBA00022490"/>
    </source>
</evidence>
<accession>W0DSF2</accession>
<dbReference type="Pfam" id="PF00561">
    <property type="entry name" value="Abhydrolase_1"/>
    <property type="match status" value="1"/>
</dbReference>
<dbReference type="PIRSF" id="PIRSF006431">
    <property type="entry name" value="Pept_S33"/>
    <property type="match status" value="1"/>
</dbReference>
<dbReference type="EC" id="3.4.11.5" evidence="4 11"/>
<dbReference type="STRING" id="713585.THITH_17440"/>